<gene>
    <name evidence="3" type="ORF">SteCoe_8445</name>
</gene>
<feature type="coiled-coil region" evidence="1">
    <location>
        <begin position="335"/>
        <end position="390"/>
    </location>
</feature>
<reference evidence="3 4" key="1">
    <citation type="submission" date="2016-11" db="EMBL/GenBank/DDBJ databases">
        <title>The macronuclear genome of Stentor coeruleus: a giant cell with tiny introns.</title>
        <authorList>
            <person name="Slabodnick M."/>
            <person name="Ruby J.G."/>
            <person name="Reiff S.B."/>
            <person name="Swart E.C."/>
            <person name="Gosai S."/>
            <person name="Prabakaran S."/>
            <person name="Witkowska E."/>
            <person name="Larue G.E."/>
            <person name="Fisher S."/>
            <person name="Freeman R.M."/>
            <person name="Gunawardena J."/>
            <person name="Chu W."/>
            <person name="Stover N.A."/>
            <person name="Gregory B.D."/>
            <person name="Nowacki M."/>
            <person name="Derisi J."/>
            <person name="Roy S.W."/>
            <person name="Marshall W.F."/>
            <person name="Sood P."/>
        </authorList>
    </citation>
    <scope>NUCLEOTIDE SEQUENCE [LARGE SCALE GENOMIC DNA]</scope>
    <source>
        <strain evidence="3">WM001</strain>
    </source>
</reference>
<evidence type="ECO:0000313" key="4">
    <source>
        <dbReference type="Proteomes" id="UP000187209"/>
    </source>
</evidence>
<evidence type="ECO:0000256" key="1">
    <source>
        <dbReference type="SAM" id="Coils"/>
    </source>
</evidence>
<name>A0A1R2CKF4_9CILI</name>
<dbReference type="Gene3D" id="1.10.287.1490">
    <property type="match status" value="1"/>
</dbReference>
<dbReference type="EMBL" id="MPUH01000126">
    <property type="protein sequence ID" value="OMJ89445.1"/>
    <property type="molecule type" value="Genomic_DNA"/>
</dbReference>
<dbReference type="AlphaFoldDB" id="A0A1R2CKF4"/>
<accession>A0A1R2CKF4</accession>
<evidence type="ECO:0000256" key="2">
    <source>
        <dbReference type="SAM" id="MobiDB-lite"/>
    </source>
</evidence>
<dbReference type="Proteomes" id="UP000187209">
    <property type="component" value="Unassembled WGS sequence"/>
</dbReference>
<dbReference type="OrthoDB" id="313593at2759"/>
<evidence type="ECO:0000313" key="3">
    <source>
        <dbReference type="EMBL" id="OMJ89445.1"/>
    </source>
</evidence>
<organism evidence="3 4">
    <name type="scientific">Stentor coeruleus</name>
    <dbReference type="NCBI Taxonomy" id="5963"/>
    <lineage>
        <taxon>Eukaryota</taxon>
        <taxon>Sar</taxon>
        <taxon>Alveolata</taxon>
        <taxon>Ciliophora</taxon>
        <taxon>Postciliodesmatophora</taxon>
        <taxon>Heterotrichea</taxon>
        <taxon>Heterotrichida</taxon>
        <taxon>Stentoridae</taxon>
        <taxon>Stentor</taxon>
    </lineage>
</organism>
<keyword evidence="1" id="KW-0175">Coiled coil</keyword>
<feature type="coiled-coil region" evidence="1">
    <location>
        <begin position="205"/>
        <end position="268"/>
    </location>
</feature>
<keyword evidence="4" id="KW-1185">Reference proteome</keyword>
<feature type="coiled-coil region" evidence="1">
    <location>
        <begin position="461"/>
        <end position="611"/>
    </location>
</feature>
<proteinExistence type="predicted"/>
<sequence>MSIYMTPRENVAEDSSKIQQNIVDKLLEVSPGGLFGKSNFFDSLKQTNPEVMQRRLESRRHPMTGMSGPRSKTTPYRPSTIQREILRQSHKLNPRILETWLNNTVADAEDFEIPSLVLKQETKLPLARFGIDRSSLLNAGLPSIEVDKLYQSLFVHSIGFYQLILKVLEHTEKKYTIVTGIWKVFAILLEYCCQLDYQMIITTLNLEKREELEQLENEYKGQISLMEEHEKRLLESINNVRNQLKSVQKDLQKEIEKREELEDELLQRGSGHEEEVAMRLLFESKLNQMYAKQRDMTTKVEQLTEVVNDQAKLLETKTDMIGKEKKRANDMIQGKIETEQEMKKSEERLKQYEVINTNLENRLDESLNKIDELSTNLSKAHMELSECLNEIAQKRILIDDQKFEIDVCKVQIVKLDSLIKEYAVEKQMYLSRIMDLQKTYTEEFEKNKHFEQECARLKESEAVAMSEYHRFKKKADDLEEEKENIEKERDSYKVSLDSLTQLSNELKSQVKRSQERMEEMNKGRRIVEELNENLKARLDERIQDLTEARKNINDQKAEIENLKTHEVELEGDVASLQIKLRSLEKQFETTKETLQEKINNLNDILTSEKKIRENWIYRYEEEQKLHAKTTKDLISTEDRLNDMIMKNNSLTTTLEEKTGLLDKYILKNKKQLEEILSLKSLEEEFLRKNKTLSILIGSIENENKEKISDILVEVEDMKSDHMRDMERKNFLFEELWYVARFNLEIYEGKCKELASMTSQYNEKCEELATANLVIEKKNEYITGKCMIIEELESFIIVQADEIMKKIEEYEDLRLQHYELNREYQDWLNKIPSDLKNEKNPFSILEERIFQLKDEISNITACKENTKDIETQYNYEPDVKDTLQQTEIDSNEFDKLIKRPQPKVVEKAEIGVQSSFVELPKVPSFTLQNEMNKDFPLRKKMNSVDMDKPESRKTLRQQSAESVPRDEEVVTPVNLKSIYRHEEESEEAKHLTTKLPSIAKKQPTAPVLQVRPPTMPSMLTSDIKRHIKQANSRRKNDSIFN</sequence>
<comment type="caution">
    <text evidence="3">The sequence shown here is derived from an EMBL/GenBank/DDBJ whole genome shotgun (WGS) entry which is preliminary data.</text>
</comment>
<protein>
    <submittedName>
        <fullName evidence="3">Uncharacterized protein</fullName>
    </submittedName>
</protein>
<feature type="region of interest" description="Disordered" evidence="2">
    <location>
        <begin position="939"/>
        <end position="967"/>
    </location>
</feature>